<comment type="similarity">
    <text evidence="1">Belongs to the helicase family. RecQ subfamily.</text>
</comment>
<feature type="domain" description="HRDC" evidence="8">
    <location>
        <begin position="276"/>
        <end position="355"/>
    </location>
</feature>
<dbReference type="GO" id="GO:0005694">
    <property type="term" value="C:chromosome"/>
    <property type="evidence" value="ECO:0007669"/>
    <property type="project" value="TreeGrafter"/>
</dbReference>
<accession>A0A8J5H0K1</accession>
<name>A0A8J5H0K1_ZINOF</name>
<dbReference type="InterPro" id="IPR002121">
    <property type="entry name" value="HRDC_dom"/>
</dbReference>
<sequence length="388" mass="43904">MFSVSLAFCSNSLPQNFIGLVFFAECQNGSQDRRWSTNKLQVIVAKVAFGMGINKPDVRFVVHHSLSKSMETYYQESGRAGRDGLPSDCVLYYRSGDVPRQSSMVFYENTGLQNLYDIVRYCQSRKNCRRGAFFRHFAEPPKDCNGMCDNCAHETEVKELDASNHAKLIVSLLHELQENDQRATMLQLVERFKVKIRELGTSSPAPDLKKEEIEQMIVQLLLDHVLKEEFQHTAYATNSYLALGSLWKLVSQGKKQVILEISTRQHAIGMPKNAKRTRMSQLELKLDELRKELSSSNTGVLPHAILSSQQISTLGAQKPTSLAYLEKLIGKVKTEKYGERIIDLIQEYLKSEQGNDGATGTAKDTTQERSKKQKNKQVVLVESSEDDQ</sequence>
<keyword evidence="11" id="KW-1185">Reference proteome</keyword>
<proteinExistence type="inferred from homology"/>
<dbReference type="GO" id="GO:0003677">
    <property type="term" value="F:DNA binding"/>
    <property type="evidence" value="ECO:0007669"/>
    <property type="project" value="UniProtKB-KW"/>
</dbReference>
<dbReference type="GO" id="GO:0000166">
    <property type="term" value="F:nucleotide binding"/>
    <property type="evidence" value="ECO:0007669"/>
    <property type="project" value="InterPro"/>
</dbReference>
<keyword evidence="3" id="KW-0413">Isomerase</keyword>
<evidence type="ECO:0000256" key="5">
    <source>
        <dbReference type="ARBA" id="ARBA00034808"/>
    </source>
</evidence>
<dbReference type="GO" id="GO:0005737">
    <property type="term" value="C:cytoplasm"/>
    <property type="evidence" value="ECO:0007669"/>
    <property type="project" value="TreeGrafter"/>
</dbReference>
<keyword evidence="6" id="KW-0175">Coiled coil</keyword>
<evidence type="ECO:0000256" key="4">
    <source>
        <dbReference type="ARBA" id="ARBA00034617"/>
    </source>
</evidence>
<feature type="compositionally biased region" description="Polar residues" evidence="7">
    <location>
        <begin position="353"/>
        <end position="364"/>
    </location>
</feature>
<dbReference type="EMBL" id="JACMSC010000006">
    <property type="protein sequence ID" value="KAG6518246.1"/>
    <property type="molecule type" value="Genomic_DNA"/>
</dbReference>
<dbReference type="Gene3D" id="1.10.10.10">
    <property type="entry name" value="Winged helix-like DNA-binding domain superfamily/Winged helix DNA-binding domain"/>
    <property type="match status" value="1"/>
</dbReference>
<dbReference type="SUPFAM" id="SSF47819">
    <property type="entry name" value="HRDC-like"/>
    <property type="match status" value="1"/>
</dbReference>
<dbReference type="FunFam" id="1.10.10.10:FF:000510">
    <property type="entry name" value="ATP-dependent DNA helicase"/>
    <property type="match status" value="1"/>
</dbReference>
<dbReference type="InterPro" id="IPR036388">
    <property type="entry name" value="WH-like_DNA-bd_sf"/>
</dbReference>
<dbReference type="PROSITE" id="PS51194">
    <property type="entry name" value="HELICASE_CTER"/>
    <property type="match status" value="1"/>
</dbReference>
<dbReference type="InterPro" id="IPR010997">
    <property type="entry name" value="HRDC-like_sf"/>
</dbReference>
<evidence type="ECO:0000256" key="1">
    <source>
        <dbReference type="ARBA" id="ARBA00005446"/>
    </source>
</evidence>
<dbReference type="InterPro" id="IPR027417">
    <property type="entry name" value="P-loop_NTPase"/>
</dbReference>
<dbReference type="InterPro" id="IPR001650">
    <property type="entry name" value="Helicase_C-like"/>
</dbReference>
<dbReference type="GO" id="GO:0000724">
    <property type="term" value="P:double-strand break repair via homologous recombination"/>
    <property type="evidence" value="ECO:0007669"/>
    <property type="project" value="TreeGrafter"/>
</dbReference>
<dbReference type="GO" id="GO:0016592">
    <property type="term" value="C:mediator complex"/>
    <property type="evidence" value="ECO:0007669"/>
    <property type="project" value="TreeGrafter"/>
</dbReference>
<comment type="caution">
    <text evidence="10">The sequence shown here is derived from an EMBL/GenBank/DDBJ whole genome shotgun (WGS) entry which is preliminary data.</text>
</comment>
<evidence type="ECO:0000313" key="11">
    <source>
        <dbReference type="Proteomes" id="UP000734854"/>
    </source>
</evidence>
<dbReference type="PROSITE" id="PS50967">
    <property type="entry name" value="HRDC"/>
    <property type="match status" value="1"/>
</dbReference>
<dbReference type="Proteomes" id="UP000734854">
    <property type="component" value="Unassembled WGS sequence"/>
</dbReference>
<evidence type="ECO:0000256" key="6">
    <source>
        <dbReference type="SAM" id="Coils"/>
    </source>
</evidence>
<dbReference type="AlphaFoldDB" id="A0A8J5H0K1"/>
<protein>
    <recommendedName>
        <fullName evidence="5">DNA 3'-5' helicase</fullName>
        <ecNumber evidence="5">5.6.2.4</ecNumber>
    </recommendedName>
</protein>
<evidence type="ECO:0000259" key="9">
    <source>
        <dbReference type="PROSITE" id="PS51194"/>
    </source>
</evidence>
<dbReference type="EC" id="5.6.2.4" evidence="5"/>
<dbReference type="GO" id="GO:0043138">
    <property type="term" value="F:3'-5' DNA helicase activity"/>
    <property type="evidence" value="ECO:0007669"/>
    <property type="project" value="UniProtKB-EC"/>
</dbReference>
<evidence type="ECO:0000259" key="8">
    <source>
        <dbReference type="PROSITE" id="PS50967"/>
    </source>
</evidence>
<keyword evidence="2" id="KW-0238">DNA-binding</keyword>
<dbReference type="Pfam" id="PF16124">
    <property type="entry name" value="RecQ_Zn_bind"/>
    <property type="match status" value="1"/>
</dbReference>
<dbReference type="GO" id="GO:0009378">
    <property type="term" value="F:four-way junction helicase activity"/>
    <property type="evidence" value="ECO:0007669"/>
    <property type="project" value="TreeGrafter"/>
</dbReference>
<dbReference type="InterPro" id="IPR044876">
    <property type="entry name" value="HRDC_dom_sf"/>
</dbReference>
<organism evidence="10 11">
    <name type="scientific">Zingiber officinale</name>
    <name type="common">Ginger</name>
    <name type="synonym">Amomum zingiber</name>
    <dbReference type="NCBI Taxonomy" id="94328"/>
    <lineage>
        <taxon>Eukaryota</taxon>
        <taxon>Viridiplantae</taxon>
        <taxon>Streptophyta</taxon>
        <taxon>Embryophyta</taxon>
        <taxon>Tracheophyta</taxon>
        <taxon>Spermatophyta</taxon>
        <taxon>Magnoliopsida</taxon>
        <taxon>Liliopsida</taxon>
        <taxon>Zingiberales</taxon>
        <taxon>Zingiberaceae</taxon>
        <taxon>Zingiber</taxon>
    </lineage>
</organism>
<dbReference type="Gene3D" id="3.40.50.300">
    <property type="entry name" value="P-loop containing nucleotide triphosphate hydrolases"/>
    <property type="match status" value="1"/>
</dbReference>
<feature type="coiled-coil region" evidence="6">
    <location>
        <begin position="272"/>
        <end position="299"/>
    </location>
</feature>
<dbReference type="Gene3D" id="1.10.150.80">
    <property type="entry name" value="HRDC domain"/>
    <property type="match status" value="1"/>
</dbReference>
<gene>
    <name evidence="10" type="ORF">ZIOFF_021650</name>
</gene>
<dbReference type="InterPro" id="IPR032284">
    <property type="entry name" value="RecQ_Zn-bd"/>
</dbReference>
<evidence type="ECO:0000256" key="3">
    <source>
        <dbReference type="ARBA" id="ARBA00023235"/>
    </source>
</evidence>
<evidence type="ECO:0000256" key="2">
    <source>
        <dbReference type="ARBA" id="ARBA00023125"/>
    </source>
</evidence>
<evidence type="ECO:0000313" key="10">
    <source>
        <dbReference type="EMBL" id="KAG6518246.1"/>
    </source>
</evidence>
<dbReference type="PANTHER" id="PTHR13710">
    <property type="entry name" value="DNA HELICASE RECQ FAMILY MEMBER"/>
    <property type="match status" value="1"/>
</dbReference>
<dbReference type="SMART" id="SM00490">
    <property type="entry name" value="HELICc"/>
    <property type="match status" value="1"/>
</dbReference>
<comment type="catalytic activity">
    <reaction evidence="4">
        <text>Couples ATP hydrolysis with the unwinding of duplex DNA by translocating in the 3'-5' direction.</text>
        <dbReference type="EC" id="5.6.2.4"/>
    </reaction>
</comment>
<dbReference type="SUPFAM" id="SSF52540">
    <property type="entry name" value="P-loop containing nucleoside triphosphate hydrolases"/>
    <property type="match status" value="1"/>
</dbReference>
<dbReference type="PANTHER" id="PTHR13710:SF105">
    <property type="entry name" value="ATP-DEPENDENT DNA HELICASE Q1"/>
    <property type="match status" value="1"/>
</dbReference>
<dbReference type="Pfam" id="PF00271">
    <property type="entry name" value="Helicase_C"/>
    <property type="match status" value="1"/>
</dbReference>
<reference evidence="10 11" key="1">
    <citation type="submission" date="2020-08" db="EMBL/GenBank/DDBJ databases">
        <title>Plant Genome Project.</title>
        <authorList>
            <person name="Zhang R.-G."/>
        </authorList>
    </citation>
    <scope>NUCLEOTIDE SEQUENCE [LARGE SCALE GENOMIC DNA]</scope>
    <source>
        <tissue evidence="10">Rhizome</tissue>
    </source>
</reference>
<evidence type="ECO:0000256" key="7">
    <source>
        <dbReference type="SAM" id="MobiDB-lite"/>
    </source>
</evidence>
<dbReference type="Pfam" id="PF00570">
    <property type="entry name" value="HRDC"/>
    <property type="match status" value="1"/>
</dbReference>
<feature type="region of interest" description="Disordered" evidence="7">
    <location>
        <begin position="353"/>
        <end position="388"/>
    </location>
</feature>
<feature type="domain" description="Helicase C-terminal" evidence="9">
    <location>
        <begin position="1"/>
        <end position="123"/>
    </location>
</feature>